<keyword evidence="3" id="KW-1185">Reference proteome</keyword>
<gene>
    <name evidence="2" type="ORF">FMOSSE_LOCUS3024</name>
</gene>
<dbReference type="AlphaFoldDB" id="A0A9N8WDR9"/>
<organism evidence="2 3">
    <name type="scientific">Funneliformis mosseae</name>
    <name type="common">Endomycorrhizal fungus</name>
    <name type="synonym">Glomus mosseae</name>
    <dbReference type="NCBI Taxonomy" id="27381"/>
    <lineage>
        <taxon>Eukaryota</taxon>
        <taxon>Fungi</taxon>
        <taxon>Fungi incertae sedis</taxon>
        <taxon>Mucoromycota</taxon>
        <taxon>Glomeromycotina</taxon>
        <taxon>Glomeromycetes</taxon>
        <taxon>Glomerales</taxon>
        <taxon>Glomeraceae</taxon>
        <taxon>Funneliformis</taxon>
    </lineage>
</organism>
<feature type="non-terminal residue" evidence="2">
    <location>
        <position position="347"/>
    </location>
</feature>
<feature type="compositionally biased region" description="Low complexity" evidence="1">
    <location>
        <begin position="1"/>
        <end position="22"/>
    </location>
</feature>
<feature type="compositionally biased region" description="Low complexity" evidence="1">
    <location>
        <begin position="57"/>
        <end position="69"/>
    </location>
</feature>
<reference evidence="2" key="1">
    <citation type="submission" date="2021-06" db="EMBL/GenBank/DDBJ databases">
        <authorList>
            <person name="Kallberg Y."/>
            <person name="Tangrot J."/>
            <person name="Rosling A."/>
        </authorList>
    </citation>
    <scope>NUCLEOTIDE SEQUENCE</scope>
    <source>
        <strain evidence="2">87-6 pot B 2015</strain>
    </source>
</reference>
<evidence type="ECO:0000256" key="1">
    <source>
        <dbReference type="SAM" id="MobiDB-lite"/>
    </source>
</evidence>
<evidence type="ECO:0000313" key="2">
    <source>
        <dbReference type="EMBL" id="CAG8481007.1"/>
    </source>
</evidence>
<dbReference type="Proteomes" id="UP000789375">
    <property type="component" value="Unassembled WGS sequence"/>
</dbReference>
<dbReference type="EMBL" id="CAJVPP010000421">
    <property type="protein sequence ID" value="CAG8481007.1"/>
    <property type="molecule type" value="Genomic_DNA"/>
</dbReference>
<protein>
    <submittedName>
        <fullName evidence="2">1424_t:CDS:1</fullName>
    </submittedName>
</protein>
<comment type="caution">
    <text evidence="2">The sequence shown here is derived from an EMBL/GenBank/DDBJ whole genome shotgun (WGS) entry which is preliminary data.</text>
</comment>
<feature type="compositionally biased region" description="Polar residues" evidence="1">
    <location>
        <begin position="83"/>
        <end position="95"/>
    </location>
</feature>
<sequence>EAELPNLSSSPGIPNPSSSSLLREQVKTTNTNADDDDGDFISSNKSTISRTHWKDTSSSSLQSLESAGSNRGDTKMMDEVNNPGYNRQHTPPHQIYSTSENQNLLTIKEIKNFAIHGINQGGLNGKIYTMYYDADLQHHFVFETCQYRIGTTWGNIPESLSDTRNDLRNKLLLSFIPSGETYSFSKHYEVHWVHRFADKLSLFFEAPRNPLLDKNSEGWLNCHIFAPLIGDYIIFRVDDVEYFSAETYVDEDPQNSKPISYKHKLFREMKDQLDRLLKKLEFTKESIRGPNGKIYAMYYNIDLEYYFVYEMCRYRIGTTWSSVPDSLMTLKKILCLKQYYKQFLKII</sequence>
<evidence type="ECO:0000313" key="3">
    <source>
        <dbReference type="Proteomes" id="UP000789375"/>
    </source>
</evidence>
<feature type="region of interest" description="Disordered" evidence="1">
    <location>
        <begin position="1"/>
        <end position="95"/>
    </location>
</feature>
<proteinExistence type="predicted"/>
<name>A0A9N8WDR9_FUNMO</name>
<accession>A0A9N8WDR9</accession>
<feature type="compositionally biased region" description="Polar residues" evidence="1">
    <location>
        <begin position="41"/>
        <end position="50"/>
    </location>
</feature>